<feature type="domain" description="SHS2" evidence="1">
    <location>
        <begin position="12"/>
        <end position="179"/>
    </location>
</feature>
<dbReference type="NCBIfam" id="TIGR01175">
    <property type="entry name" value="pilM"/>
    <property type="match status" value="1"/>
</dbReference>
<dbReference type="InterPro" id="IPR003494">
    <property type="entry name" value="SHS2_FtsA"/>
</dbReference>
<keyword evidence="3" id="KW-1185">Reference proteome</keyword>
<dbReference type="GO" id="GO:0051301">
    <property type="term" value="P:cell division"/>
    <property type="evidence" value="ECO:0007669"/>
    <property type="project" value="InterPro"/>
</dbReference>
<gene>
    <name evidence="2" type="primary">pilM</name>
    <name evidence="2" type="ORF">MACH26_37420</name>
</gene>
<dbReference type="AlphaFoldDB" id="A0AA48KQW7"/>
<dbReference type="KEGG" id="pmaw:MACH26_37420"/>
<dbReference type="RefSeq" id="WP_338294297.1">
    <property type="nucleotide sequence ID" value="NZ_AP027272.1"/>
</dbReference>
<dbReference type="EMBL" id="AP027272">
    <property type="protein sequence ID" value="BDX08221.1"/>
    <property type="molecule type" value="Genomic_DNA"/>
</dbReference>
<evidence type="ECO:0000313" key="3">
    <source>
        <dbReference type="Proteomes" id="UP001333710"/>
    </source>
</evidence>
<name>A0AA48KQW7_9ALTE</name>
<dbReference type="PIRSF" id="PIRSF019169">
    <property type="entry name" value="PilM"/>
    <property type="match status" value="1"/>
</dbReference>
<accession>A0AA48KQW7</accession>
<dbReference type="InterPro" id="IPR005883">
    <property type="entry name" value="PilM"/>
</dbReference>
<dbReference type="Pfam" id="PF11104">
    <property type="entry name" value="PilM_2"/>
    <property type="match status" value="1"/>
</dbReference>
<dbReference type="PANTHER" id="PTHR32432:SF3">
    <property type="entry name" value="ETHANOLAMINE UTILIZATION PROTEIN EUTJ"/>
    <property type="match status" value="1"/>
</dbReference>
<dbReference type="CDD" id="cd24049">
    <property type="entry name" value="ASKHA_NBD_PilM"/>
    <property type="match status" value="1"/>
</dbReference>
<dbReference type="InterPro" id="IPR050696">
    <property type="entry name" value="FtsA/MreB"/>
</dbReference>
<organism evidence="2 3">
    <name type="scientific">Planctobacterium marinum</name>
    <dbReference type="NCBI Taxonomy" id="1631968"/>
    <lineage>
        <taxon>Bacteria</taxon>
        <taxon>Pseudomonadati</taxon>
        <taxon>Pseudomonadota</taxon>
        <taxon>Gammaproteobacteria</taxon>
        <taxon>Alteromonadales</taxon>
        <taxon>Alteromonadaceae</taxon>
        <taxon>Planctobacterium</taxon>
    </lineage>
</organism>
<protein>
    <submittedName>
        <fullName evidence="2">Pilus assembly protein PilM</fullName>
    </submittedName>
</protein>
<evidence type="ECO:0000313" key="2">
    <source>
        <dbReference type="EMBL" id="BDX08221.1"/>
    </source>
</evidence>
<dbReference type="Gene3D" id="3.30.1490.300">
    <property type="match status" value="1"/>
</dbReference>
<dbReference type="Proteomes" id="UP001333710">
    <property type="component" value="Chromosome"/>
</dbReference>
<proteinExistence type="predicted"/>
<dbReference type="Gene3D" id="3.30.420.40">
    <property type="match status" value="2"/>
</dbReference>
<evidence type="ECO:0000259" key="1">
    <source>
        <dbReference type="SMART" id="SM00842"/>
    </source>
</evidence>
<dbReference type="InterPro" id="IPR043129">
    <property type="entry name" value="ATPase_NBD"/>
</dbReference>
<reference evidence="2" key="1">
    <citation type="submission" date="2023-01" db="EMBL/GenBank/DDBJ databases">
        <title>Complete genome sequence of Planctobacterium marinum strain Dej080120_11.</title>
        <authorList>
            <person name="Ueki S."/>
            <person name="Maruyama F."/>
        </authorList>
    </citation>
    <scope>NUCLEOTIDE SEQUENCE</scope>
    <source>
        <strain evidence="2">Dej080120_11</strain>
    </source>
</reference>
<sequence>MNLTLSNNKKQILGVDIGSRFVKAVLLSQKGKRFCIDAIACEAIYGDAFQEREIKDFDAVSHAIKKLRKSLQNNPKSVAMAVSGATVLTKVIDMDSGLSDVDLEAQIEIEADSLIPYPINEVYIDFEEIGACARKPGRSDVLLSVAHKNIVENRTLLCGEADYNLKVMDIEGYALGNAMLNLGQFQTDEVVFCLSIGAAQLQLTAIKDNQVIMSRELPYGTDALVNDMAMAYELPKNEVQKGLLSGDLPENWRDVMYPQFLSSLQMQINRILQLYVTTFNAEQPGKIYLCGGGATISGLSEDLAMDMQLEVEVFDPFEHCDSAKNVDLSEFKGAQFAIAAGLAWRSLSTCHI</sequence>
<dbReference type="PANTHER" id="PTHR32432">
    <property type="entry name" value="CELL DIVISION PROTEIN FTSA-RELATED"/>
    <property type="match status" value="1"/>
</dbReference>
<dbReference type="SMART" id="SM00842">
    <property type="entry name" value="FtsA"/>
    <property type="match status" value="1"/>
</dbReference>
<dbReference type="SUPFAM" id="SSF53067">
    <property type="entry name" value="Actin-like ATPase domain"/>
    <property type="match status" value="1"/>
</dbReference>